<accession>A0ABV2CKY7</accession>
<feature type="transmembrane region" description="Helical" evidence="1">
    <location>
        <begin position="20"/>
        <end position="38"/>
    </location>
</feature>
<evidence type="ECO:0000313" key="3">
    <source>
        <dbReference type="Proteomes" id="UP001548590"/>
    </source>
</evidence>
<comment type="caution">
    <text evidence="2">The sequence shown here is derived from an EMBL/GenBank/DDBJ whole genome shotgun (WGS) entry which is preliminary data.</text>
</comment>
<protein>
    <submittedName>
        <fullName evidence="2">Uncharacterized protein</fullName>
    </submittedName>
</protein>
<feature type="transmembrane region" description="Helical" evidence="1">
    <location>
        <begin position="50"/>
        <end position="73"/>
    </location>
</feature>
<dbReference type="Proteomes" id="UP001548590">
    <property type="component" value="Unassembled WGS sequence"/>
</dbReference>
<name>A0ABV2CKY7_9RHOO</name>
<dbReference type="EMBL" id="JBEWLZ010000001">
    <property type="protein sequence ID" value="MET1488569.1"/>
    <property type="molecule type" value="Genomic_DNA"/>
</dbReference>
<evidence type="ECO:0000256" key="1">
    <source>
        <dbReference type="SAM" id="Phobius"/>
    </source>
</evidence>
<organism evidence="2 3">
    <name type="scientific">Uliginosibacterium paludis</name>
    <dbReference type="NCBI Taxonomy" id="1615952"/>
    <lineage>
        <taxon>Bacteria</taxon>
        <taxon>Pseudomonadati</taxon>
        <taxon>Pseudomonadota</taxon>
        <taxon>Betaproteobacteria</taxon>
        <taxon>Rhodocyclales</taxon>
        <taxon>Zoogloeaceae</taxon>
        <taxon>Uliginosibacterium</taxon>
    </lineage>
</organism>
<keyword evidence="3" id="KW-1185">Reference proteome</keyword>
<keyword evidence="1" id="KW-0812">Transmembrane</keyword>
<proteinExistence type="predicted"/>
<sequence>MTCLSRILTDDQLRALKRAAWPLVGAAFAMLVLGIGLLHLQKFFGVNVDFAGVLTAPLILVATLLPALLHGLIEPLDEAIRRYFPCPSLPCVRLPIHGLAPFVSINPQVNTPPPRFSIA</sequence>
<dbReference type="RefSeq" id="WP_345926800.1">
    <property type="nucleotide sequence ID" value="NZ_JBDIVF010000003.1"/>
</dbReference>
<keyword evidence="1" id="KW-1133">Transmembrane helix</keyword>
<reference evidence="2 3" key="1">
    <citation type="submission" date="2024-07" db="EMBL/GenBank/DDBJ databases">
        <title>Uliginosibacterium paludis KCTC:42655.</title>
        <authorList>
            <person name="Kim M.K."/>
        </authorList>
    </citation>
    <scope>NUCLEOTIDE SEQUENCE [LARGE SCALE GENOMIC DNA]</scope>
    <source>
        <strain evidence="2 3">KCTC 42655</strain>
    </source>
</reference>
<keyword evidence="1" id="KW-0472">Membrane</keyword>
<gene>
    <name evidence="2" type="ORF">ABVT11_01920</name>
</gene>
<evidence type="ECO:0000313" key="2">
    <source>
        <dbReference type="EMBL" id="MET1488569.1"/>
    </source>
</evidence>